<reference evidence="11 12" key="1">
    <citation type="submission" date="2022-04" db="EMBL/GenBank/DDBJ databases">
        <authorList>
            <person name="Ye Y.-Q."/>
            <person name="Du Z.-J."/>
        </authorList>
    </citation>
    <scope>NUCLEOTIDE SEQUENCE [LARGE SCALE GENOMIC DNA]</scope>
    <source>
        <strain evidence="11 12">A6E488</strain>
    </source>
</reference>
<evidence type="ECO:0000313" key="11">
    <source>
        <dbReference type="EMBL" id="MCT8973202.1"/>
    </source>
</evidence>
<dbReference type="EMBL" id="JALIDZ010000006">
    <property type="protein sequence ID" value="MCT8973202.1"/>
    <property type="molecule type" value="Genomic_DNA"/>
</dbReference>
<feature type="binding site" evidence="7 9">
    <location>
        <position position="147"/>
    </location>
    <ligand>
        <name>substrate</name>
    </ligand>
</feature>
<dbReference type="GO" id="GO:0030170">
    <property type="term" value="F:pyridoxal phosphate binding"/>
    <property type="evidence" value="ECO:0007669"/>
    <property type="project" value="UniProtKB-UniRule"/>
</dbReference>
<dbReference type="PROSITE" id="PS00395">
    <property type="entry name" value="ALANINE_RACEMASE"/>
    <property type="match status" value="1"/>
</dbReference>
<accession>A0AAW5QZ51</accession>
<dbReference type="GO" id="GO:0030632">
    <property type="term" value="P:D-alanine biosynthetic process"/>
    <property type="evidence" value="ECO:0007669"/>
    <property type="project" value="UniProtKB-UniRule"/>
</dbReference>
<dbReference type="PANTHER" id="PTHR30511">
    <property type="entry name" value="ALANINE RACEMASE"/>
    <property type="match status" value="1"/>
</dbReference>
<feature type="modified residue" description="N6-(pyridoxal phosphate)lysine" evidence="7 8">
    <location>
        <position position="49"/>
    </location>
</feature>
<feature type="active site" description="Proton acceptor; specific for L-alanine" evidence="7">
    <location>
        <position position="269"/>
    </location>
</feature>
<dbReference type="InterPro" id="IPR000821">
    <property type="entry name" value="Ala_racemase"/>
</dbReference>
<evidence type="ECO:0000256" key="7">
    <source>
        <dbReference type="HAMAP-Rule" id="MF_01201"/>
    </source>
</evidence>
<organism evidence="11 12">
    <name type="scientific">Microbaculum marinisediminis</name>
    <dbReference type="NCBI Taxonomy" id="2931392"/>
    <lineage>
        <taxon>Bacteria</taxon>
        <taxon>Pseudomonadati</taxon>
        <taxon>Pseudomonadota</taxon>
        <taxon>Alphaproteobacteria</taxon>
        <taxon>Hyphomicrobiales</taxon>
        <taxon>Tepidamorphaceae</taxon>
        <taxon>Microbaculum</taxon>
    </lineage>
</organism>
<comment type="caution">
    <text evidence="11">The sequence shown here is derived from an EMBL/GenBank/DDBJ whole genome shotgun (WGS) entry which is preliminary data.</text>
</comment>
<dbReference type="HAMAP" id="MF_01201">
    <property type="entry name" value="Ala_racemase"/>
    <property type="match status" value="1"/>
</dbReference>
<comment type="catalytic activity">
    <reaction evidence="1 7">
        <text>L-alanine = D-alanine</text>
        <dbReference type="Rhea" id="RHEA:20249"/>
        <dbReference type="ChEBI" id="CHEBI:57416"/>
        <dbReference type="ChEBI" id="CHEBI:57972"/>
        <dbReference type="EC" id="5.1.1.1"/>
    </reaction>
</comment>
<evidence type="ECO:0000256" key="1">
    <source>
        <dbReference type="ARBA" id="ARBA00000316"/>
    </source>
</evidence>
<dbReference type="SMART" id="SM01005">
    <property type="entry name" value="Ala_racemase_C"/>
    <property type="match status" value="1"/>
</dbReference>
<dbReference type="PRINTS" id="PR00992">
    <property type="entry name" value="ALARACEMASE"/>
</dbReference>
<dbReference type="InterPro" id="IPR029066">
    <property type="entry name" value="PLP-binding_barrel"/>
</dbReference>
<dbReference type="Gene3D" id="2.40.37.10">
    <property type="entry name" value="Lyase, Ornithine Decarboxylase, Chain A, domain 1"/>
    <property type="match status" value="1"/>
</dbReference>
<dbReference type="SUPFAM" id="SSF50621">
    <property type="entry name" value="Alanine racemase C-terminal domain-like"/>
    <property type="match status" value="1"/>
</dbReference>
<dbReference type="SUPFAM" id="SSF51419">
    <property type="entry name" value="PLP-binding barrel"/>
    <property type="match status" value="1"/>
</dbReference>
<dbReference type="GO" id="GO:0008784">
    <property type="term" value="F:alanine racemase activity"/>
    <property type="evidence" value="ECO:0007669"/>
    <property type="project" value="UniProtKB-UniRule"/>
</dbReference>
<comment type="cofactor">
    <cofactor evidence="2 7 8">
        <name>pyridoxal 5'-phosphate</name>
        <dbReference type="ChEBI" id="CHEBI:597326"/>
    </cofactor>
</comment>
<gene>
    <name evidence="11" type="primary">alr</name>
    <name evidence="11" type="ORF">MUB46_15165</name>
</gene>
<evidence type="ECO:0000256" key="2">
    <source>
        <dbReference type="ARBA" id="ARBA00001933"/>
    </source>
</evidence>
<protein>
    <recommendedName>
        <fullName evidence="4 7">Alanine racemase</fullName>
        <ecNumber evidence="4 7">5.1.1.1</ecNumber>
    </recommendedName>
</protein>
<dbReference type="Pfam" id="PF01168">
    <property type="entry name" value="Ala_racemase_N"/>
    <property type="match status" value="1"/>
</dbReference>
<dbReference type="InterPro" id="IPR009006">
    <property type="entry name" value="Ala_racemase/Decarboxylase_C"/>
</dbReference>
<comment type="function">
    <text evidence="7">Catalyzes the interconversion of L-alanine and D-alanine. May also act on other amino acids.</text>
</comment>
<name>A0AAW5QZ51_9HYPH</name>
<evidence type="ECO:0000256" key="6">
    <source>
        <dbReference type="ARBA" id="ARBA00023235"/>
    </source>
</evidence>
<dbReference type="RefSeq" id="WP_261616781.1">
    <property type="nucleotide sequence ID" value="NZ_JALIDZ010000006.1"/>
</dbReference>
<feature type="active site" description="Proton acceptor; specific for D-alanine" evidence="7">
    <location>
        <position position="49"/>
    </location>
</feature>
<evidence type="ECO:0000256" key="4">
    <source>
        <dbReference type="ARBA" id="ARBA00013089"/>
    </source>
</evidence>
<dbReference type="Proteomes" id="UP001320898">
    <property type="component" value="Unassembled WGS sequence"/>
</dbReference>
<dbReference type="InterPro" id="IPR020622">
    <property type="entry name" value="Ala_racemase_pyridoxalP-BS"/>
</dbReference>
<feature type="binding site" evidence="7 9">
    <location>
        <position position="322"/>
    </location>
    <ligand>
        <name>substrate</name>
    </ligand>
</feature>
<proteinExistence type="inferred from homology"/>
<dbReference type="InterPro" id="IPR001608">
    <property type="entry name" value="Ala_racemase_N"/>
</dbReference>
<dbReference type="InterPro" id="IPR011079">
    <property type="entry name" value="Ala_racemase_C"/>
</dbReference>
<evidence type="ECO:0000256" key="8">
    <source>
        <dbReference type="PIRSR" id="PIRSR600821-50"/>
    </source>
</evidence>
<dbReference type="Gene3D" id="3.20.20.10">
    <property type="entry name" value="Alanine racemase"/>
    <property type="match status" value="1"/>
</dbReference>
<evidence type="ECO:0000256" key="3">
    <source>
        <dbReference type="ARBA" id="ARBA00007880"/>
    </source>
</evidence>
<dbReference type="EC" id="5.1.1.1" evidence="4 7"/>
<dbReference type="GO" id="GO:0005829">
    <property type="term" value="C:cytosol"/>
    <property type="evidence" value="ECO:0007669"/>
    <property type="project" value="TreeGrafter"/>
</dbReference>
<evidence type="ECO:0000256" key="9">
    <source>
        <dbReference type="PIRSR" id="PIRSR600821-52"/>
    </source>
</evidence>
<dbReference type="NCBIfam" id="TIGR00492">
    <property type="entry name" value="alr"/>
    <property type="match status" value="1"/>
</dbReference>
<feature type="domain" description="Alanine racemase C-terminal" evidence="10">
    <location>
        <begin position="248"/>
        <end position="379"/>
    </location>
</feature>
<comment type="pathway">
    <text evidence="7">Amino-acid biosynthesis; D-alanine biosynthesis; D-alanine from L-alanine: step 1/1.</text>
</comment>
<comment type="similarity">
    <text evidence="3 7">Belongs to the alanine racemase family.</text>
</comment>
<dbReference type="PANTHER" id="PTHR30511:SF0">
    <property type="entry name" value="ALANINE RACEMASE, CATABOLIC-RELATED"/>
    <property type="match status" value="1"/>
</dbReference>
<keyword evidence="6 7" id="KW-0413">Isomerase</keyword>
<dbReference type="Pfam" id="PF00842">
    <property type="entry name" value="Ala_racemase_C"/>
    <property type="match status" value="1"/>
</dbReference>
<keyword evidence="5 7" id="KW-0663">Pyridoxal phosphate</keyword>
<sequence length="381" mass="40931">MTGRKHDFPDDLQDFEVAGRLTIDLSALKANWKALARRAEPAEAAAVVKADAYGLGIERVVPALAEAGCKTFFVAILSEARRVRMAAPDATIYVLEGLAYGAASVFRDYAVRPVLGSLEEIDHWAGHCRQWGQSLPAAVHVDTGMTRLGLTLAEADALAEDPSHFDHFRLALVMSHLACADTPDHPLNREQLRRFTDLRKRLPDAPASLANSAGTIIGGDFLFDLVRPGVAIYGGRAVGGIPNPMRPVITVEARVIRIREATAGTPVGYSGAERLMRDSRLAILSAGYADGYLRAGGSADGRPGAEVTINGQAAPVVGRVSMDMIAVDITDFDENAVKTGDYVELLGNRFTVDDLADKAGTIGYEILTNLGRRFRHIVKDG</sequence>
<evidence type="ECO:0000313" key="12">
    <source>
        <dbReference type="Proteomes" id="UP001320898"/>
    </source>
</evidence>
<evidence type="ECO:0000259" key="10">
    <source>
        <dbReference type="SMART" id="SM01005"/>
    </source>
</evidence>
<dbReference type="AlphaFoldDB" id="A0AAW5QZ51"/>
<dbReference type="CDD" id="cd00430">
    <property type="entry name" value="PLPDE_III_AR"/>
    <property type="match status" value="1"/>
</dbReference>
<keyword evidence="12" id="KW-1185">Reference proteome</keyword>
<evidence type="ECO:0000256" key="5">
    <source>
        <dbReference type="ARBA" id="ARBA00022898"/>
    </source>
</evidence>